<keyword evidence="2" id="KW-1185">Reference proteome</keyword>
<accession>A0A0T9NP32</accession>
<evidence type="ECO:0000313" key="1">
    <source>
        <dbReference type="EMBL" id="CNH22433.1"/>
    </source>
</evidence>
<evidence type="ECO:0000313" key="2">
    <source>
        <dbReference type="Proteomes" id="UP000041882"/>
    </source>
</evidence>
<dbReference type="AlphaFoldDB" id="A0A0T9NP32"/>
<name>A0A0T9NP32_9GAMM</name>
<sequence length="128" mass="14617">MRLNYNHLILTVWGLNMITHSPHTIANRTERIGCFTVPGVLGGFEVRSMKNRKERPLLMVVRTGWEKAAAYEQIRPVSEIVIEKNGKSRPVNQAFFWNDLQDTSIDFSQKAVDLFFSKKGTLSACHPI</sequence>
<protein>
    <submittedName>
        <fullName evidence="1">Uncharacterized protein</fullName>
    </submittedName>
</protein>
<dbReference type="EMBL" id="CQAW01000003">
    <property type="protein sequence ID" value="CNH22433.1"/>
    <property type="molecule type" value="Genomic_DNA"/>
</dbReference>
<proteinExistence type="predicted"/>
<reference evidence="2" key="1">
    <citation type="submission" date="2015-03" db="EMBL/GenBank/DDBJ databases">
        <authorList>
            <consortium name="Pathogen Informatics"/>
            <person name="Murphy D."/>
        </authorList>
    </citation>
    <scope>NUCLEOTIDE SEQUENCE [LARGE SCALE GENOMIC DNA]</scope>
    <source>
        <strain evidence="2">IP6945</strain>
    </source>
</reference>
<dbReference type="Proteomes" id="UP000041882">
    <property type="component" value="Unassembled WGS sequence"/>
</dbReference>
<gene>
    <name evidence="1" type="ORF">ERS008472_00898</name>
</gene>
<organism evidence="1 2">
    <name type="scientific">Yersinia thracica</name>
    <dbReference type="NCBI Taxonomy" id="2890319"/>
    <lineage>
        <taxon>Bacteria</taxon>
        <taxon>Pseudomonadati</taxon>
        <taxon>Pseudomonadota</taxon>
        <taxon>Gammaproteobacteria</taxon>
        <taxon>Enterobacterales</taxon>
        <taxon>Yersiniaceae</taxon>
        <taxon>Yersinia</taxon>
    </lineage>
</organism>